<dbReference type="EMBL" id="JH651062">
    <property type="protein sequence ID" value="EXA30263.1"/>
    <property type="molecule type" value="Genomic_DNA"/>
</dbReference>
<accession>W9NBW0</accession>
<proteinExistence type="predicted"/>
<organism evidence="1">
    <name type="scientific">Fusarium oxysporum f. sp. pisi HDV247</name>
    <dbReference type="NCBI Taxonomy" id="1080344"/>
    <lineage>
        <taxon>Eukaryota</taxon>
        <taxon>Fungi</taxon>
        <taxon>Dikarya</taxon>
        <taxon>Ascomycota</taxon>
        <taxon>Pezizomycotina</taxon>
        <taxon>Sordariomycetes</taxon>
        <taxon>Hypocreomycetidae</taxon>
        <taxon>Hypocreales</taxon>
        <taxon>Nectriaceae</taxon>
        <taxon>Fusarium</taxon>
        <taxon>Fusarium oxysporum species complex</taxon>
    </lineage>
</organism>
<reference evidence="1" key="2">
    <citation type="submission" date="2012-05" db="EMBL/GenBank/DDBJ databases">
        <title>Annotation of the Genome Sequence of Fusarium oxysporum HDV247.</title>
        <authorList>
            <consortium name="The Broad Institute Genomics Platform"/>
            <person name="Ma L.-J."/>
            <person name="Corby-Kistler H."/>
            <person name="Broz K."/>
            <person name="Gale L.R."/>
            <person name="Jonkers W."/>
            <person name="O'Donnell K."/>
            <person name="Ploetz R."/>
            <person name="Steinberg C."/>
            <person name="Schwartz D.C."/>
            <person name="VanEtten H."/>
            <person name="Zhou S."/>
            <person name="Young S.K."/>
            <person name="Zeng Q."/>
            <person name="Gargeya S."/>
            <person name="Fitzgerald M."/>
            <person name="Abouelleil A."/>
            <person name="Alvarado L."/>
            <person name="Chapman S.B."/>
            <person name="Gainer-Dewar J."/>
            <person name="Goldberg J."/>
            <person name="Griggs A."/>
            <person name="Gujja S."/>
            <person name="Hansen M."/>
            <person name="Howarth C."/>
            <person name="Imamovic A."/>
            <person name="Ireland A."/>
            <person name="Larimer J."/>
            <person name="McCowan C."/>
            <person name="Murphy C."/>
            <person name="Pearson M."/>
            <person name="Poon T.W."/>
            <person name="Priest M."/>
            <person name="Roberts A."/>
            <person name="Saif S."/>
            <person name="Shea T."/>
            <person name="Sykes S."/>
            <person name="Wortman J."/>
            <person name="Nusbaum C."/>
            <person name="Birren B."/>
        </authorList>
    </citation>
    <scope>NUCLEOTIDE SEQUENCE</scope>
    <source>
        <strain evidence="1">HDV247</strain>
    </source>
</reference>
<dbReference type="HOGENOM" id="CLU_2722297_0_0_1"/>
<dbReference type="Proteomes" id="UP000030751">
    <property type="component" value="Unassembled WGS sequence"/>
</dbReference>
<sequence length="72" mass="7975">MLAKSCSGGLIEETQIEERAELGLGVFENNQEKLVLRRGDLEDRLLLRVEDLLIDRAGGLLVVRAVSRADDP</sequence>
<reference evidence="1" key="1">
    <citation type="submission" date="2011-10" db="EMBL/GenBank/DDBJ databases">
        <title>The Genome Sequence of Fusarium oxysporum HDV247.</title>
        <authorList>
            <consortium name="The Broad Institute Genome Sequencing Platform"/>
            <person name="Ma L.-J."/>
            <person name="Gale L.R."/>
            <person name="Schwartz D.C."/>
            <person name="Zhou S."/>
            <person name="Corby-Kistler H."/>
            <person name="Young S.K."/>
            <person name="Zeng Q."/>
            <person name="Gargeya S."/>
            <person name="Fitzgerald M."/>
            <person name="Haas B."/>
            <person name="Abouelleil A."/>
            <person name="Alvarado L."/>
            <person name="Arachchi H.M."/>
            <person name="Berlin A."/>
            <person name="Brown A."/>
            <person name="Chapman S.B."/>
            <person name="Chen Z."/>
            <person name="Dunbar C."/>
            <person name="Freedman E."/>
            <person name="Gearin G."/>
            <person name="Goldberg J."/>
            <person name="Griggs A."/>
            <person name="Gujja S."/>
            <person name="Heiman D."/>
            <person name="Howarth C."/>
            <person name="Larson L."/>
            <person name="Lui A."/>
            <person name="MacDonald P.J.P."/>
            <person name="Montmayeur A."/>
            <person name="Murphy C."/>
            <person name="Neiman D."/>
            <person name="Pearson M."/>
            <person name="Priest M."/>
            <person name="Roberts A."/>
            <person name="Saif S."/>
            <person name="Shea T."/>
            <person name="Shenoy N."/>
            <person name="Sisk P."/>
            <person name="Stolte C."/>
            <person name="Sykes S."/>
            <person name="Wortman J."/>
            <person name="Nusbaum C."/>
            <person name="Birren B."/>
        </authorList>
    </citation>
    <scope>NUCLEOTIDE SEQUENCE [LARGE SCALE GENOMIC DNA]</scope>
    <source>
        <strain evidence="1">HDV247</strain>
    </source>
</reference>
<protein>
    <submittedName>
        <fullName evidence="1">Uncharacterized protein</fullName>
    </submittedName>
</protein>
<name>W9NBW0_FUSOX</name>
<gene>
    <name evidence="1" type="ORF">FOVG_18353</name>
</gene>
<dbReference type="AlphaFoldDB" id="W9NBW0"/>
<evidence type="ECO:0000313" key="1">
    <source>
        <dbReference type="EMBL" id="EXA30263.1"/>
    </source>
</evidence>